<name>A0ABQ0JJI7_9VIBR</name>
<evidence type="ECO:0000313" key="1">
    <source>
        <dbReference type="EMBL" id="GAL28911.1"/>
    </source>
</evidence>
<comment type="caution">
    <text evidence="1">The sequence shown here is derived from an EMBL/GenBank/DDBJ whole genome shotgun (WGS) entry which is preliminary data.</text>
</comment>
<gene>
    <name evidence="1" type="ORF">JCM19239_2152</name>
</gene>
<reference evidence="2" key="1">
    <citation type="submission" date="2014-09" db="EMBL/GenBank/DDBJ databases">
        <title>Vibrio variabilis JCM 19239. (C206) whole genome shotgun sequence.</title>
        <authorList>
            <person name="Sawabe T."/>
            <person name="Meirelles P."/>
            <person name="Nakanishi M."/>
            <person name="Sayaka M."/>
            <person name="Hattori M."/>
            <person name="Ohkuma M."/>
        </authorList>
    </citation>
    <scope>NUCLEOTIDE SEQUENCE [LARGE SCALE GENOMIC DNA]</scope>
    <source>
        <strain evidence="2">JCM 19239</strain>
    </source>
</reference>
<proteinExistence type="predicted"/>
<evidence type="ECO:0000313" key="2">
    <source>
        <dbReference type="Proteomes" id="UP000029223"/>
    </source>
</evidence>
<dbReference type="EMBL" id="BBMS01000052">
    <property type="protein sequence ID" value="GAL28911.1"/>
    <property type="molecule type" value="Genomic_DNA"/>
</dbReference>
<dbReference type="Proteomes" id="UP000029223">
    <property type="component" value="Unassembled WGS sequence"/>
</dbReference>
<accession>A0ABQ0JJI7</accession>
<keyword evidence="2" id="KW-1185">Reference proteome</keyword>
<sequence length="68" mass="7611">MSLIDGRFVDFWDFVEEEFNDEYWKSSIETVYANAKNDALSKLVEGKTNLECDAKLLSMSAVVLLGGG</sequence>
<organism evidence="1 2">
    <name type="scientific">Vibrio variabilis</name>
    <dbReference type="NCBI Taxonomy" id="990271"/>
    <lineage>
        <taxon>Bacteria</taxon>
        <taxon>Pseudomonadati</taxon>
        <taxon>Pseudomonadota</taxon>
        <taxon>Gammaproteobacteria</taxon>
        <taxon>Vibrionales</taxon>
        <taxon>Vibrionaceae</taxon>
        <taxon>Vibrio</taxon>
    </lineage>
</organism>
<protein>
    <submittedName>
        <fullName evidence="1">Uncharacterized protein</fullName>
    </submittedName>
</protein>